<feature type="transmembrane region" description="Helical" evidence="1">
    <location>
        <begin position="43"/>
        <end position="68"/>
    </location>
</feature>
<keyword evidence="1" id="KW-0812">Transmembrane</keyword>
<sequence>MKVVTGLHLPVVHNILFHSYKSSVLIRLRIGILLLQRFHVTSVFLQFIPAFFQFLQLLAFLFQFSFFLF</sequence>
<dbReference type="EMBL" id="AMCI01004269">
    <property type="protein sequence ID" value="EJW98430.1"/>
    <property type="molecule type" value="Genomic_DNA"/>
</dbReference>
<name>J9CEJ3_9ZZZZ</name>
<reference evidence="2" key="1">
    <citation type="journal article" date="2012" name="PLoS ONE">
        <title>Gene sets for utilization of primary and secondary nutrition supplies in the distal gut of endangered iberian lynx.</title>
        <authorList>
            <person name="Alcaide M."/>
            <person name="Messina E."/>
            <person name="Richter M."/>
            <person name="Bargiela R."/>
            <person name="Peplies J."/>
            <person name="Huws S.A."/>
            <person name="Newbold C.J."/>
            <person name="Golyshin P.N."/>
            <person name="Simon M.A."/>
            <person name="Lopez G."/>
            <person name="Yakimov M.M."/>
            <person name="Ferrer M."/>
        </authorList>
    </citation>
    <scope>NUCLEOTIDE SEQUENCE</scope>
</reference>
<gene>
    <name evidence="2" type="ORF">EVA_13463</name>
</gene>
<evidence type="ECO:0000256" key="1">
    <source>
        <dbReference type="SAM" id="Phobius"/>
    </source>
</evidence>
<comment type="caution">
    <text evidence="2">The sequence shown here is derived from an EMBL/GenBank/DDBJ whole genome shotgun (WGS) entry which is preliminary data.</text>
</comment>
<keyword evidence="1" id="KW-1133">Transmembrane helix</keyword>
<protein>
    <submittedName>
        <fullName evidence="2">Uncharacterized protein</fullName>
    </submittedName>
</protein>
<keyword evidence="1" id="KW-0472">Membrane</keyword>
<dbReference type="AlphaFoldDB" id="J9CEJ3"/>
<proteinExistence type="predicted"/>
<organism evidence="2">
    <name type="scientific">gut metagenome</name>
    <dbReference type="NCBI Taxonomy" id="749906"/>
    <lineage>
        <taxon>unclassified sequences</taxon>
        <taxon>metagenomes</taxon>
        <taxon>organismal metagenomes</taxon>
    </lineage>
</organism>
<evidence type="ECO:0000313" key="2">
    <source>
        <dbReference type="EMBL" id="EJW98430.1"/>
    </source>
</evidence>
<accession>J9CEJ3</accession>